<evidence type="ECO:0000259" key="1">
    <source>
        <dbReference type="PROSITE" id="PS50052"/>
    </source>
</evidence>
<gene>
    <name evidence="2" type="ORF">NQ502_08620</name>
</gene>
<dbReference type="Pfam" id="PF00625">
    <property type="entry name" value="Guanylate_kin"/>
    <property type="match status" value="1"/>
</dbReference>
<feature type="domain" description="Guanylate kinase-like" evidence="1">
    <location>
        <begin position="2"/>
        <end position="192"/>
    </location>
</feature>
<proteinExistence type="predicted"/>
<dbReference type="SUPFAM" id="SSF52540">
    <property type="entry name" value="P-loop containing nucleoside triphosphate hydrolases"/>
    <property type="match status" value="1"/>
</dbReference>
<keyword evidence="2" id="KW-0808">Transferase</keyword>
<dbReference type="InterPro" id="IPR027417">
    <property type="entry name" value="P-loop_NTPase"/>
</dbReference>
<accession>A0ABY5VLK7</accession>
<evidence type="ECO:0000313" key="3">
    <source>
        <dbReference type="Proteomes" id="UP001060164"/>
    </source>
</evidence>
<dbReference type="SMART" id="SM00072">
    <property type="entry name" value="GuKc"/>
    <property type="match status" value="1"/>
</dbReference>
<organism evidence="2 3">
    <name type="scientific">Ruminococcus gauvreauii</name>
    <dbReference type="NCBI Taxonomy" id="438033"/>
    <lineage>
        <taxon>Bacteria</taxon>
        <taxon>Bacillati</taxon>
        <taxon>Bacillota</taxon>
        <taxon>Clostridia</taxon>
        <taxon>Eubacteriales</taxon>
        <taxon>Oscillospiraceae</taxon>
        <taxon>Ruminococcus</taxon>
    </lineage>
</organism>
<dbReference type="GO" id="GO:0016301">
    <property type="term" value="F:kinase activity"/>
    <property type="evidence" value="ECO:0007669"/>
    <property type="project" value="UniProtKB-KW"/>
</dbReference>
<dbReference type="EMBL" id="CP102290">
    <property type="protein sequence ID" value="UWP61076.1"/>
    <property type="molecule type" value="Genomic_DNA"/>
</dbReference>
<dbReference type="Proteomes" id="UP001060164">
    <property type="component" value="Chromosome"/>
</dbReference>
<dbReference type="RefSeq" id="WP_028529603.1">
    <property type="nucleotide sequence ID" value="NZ_CABLBR010000028.1"/>
</dbReference>
<dbReference type="PROSITE" id="PS50052">
    <property type="entry name" value="GUANYLATE_KINASE_2"/>
    <property type="match status" value="1"/>
</dbReference>
<dbReference type="InterPro" id="IPR008144">
    <property type="entry name" value="Guanylate_kin-like_dom"/>
</dbReference>
<protein>
    <submittedName>
        <fullName evidence="2">Guanylate kinase</fullName>
    </submittedName>
</protein>
<dbReference type="InterPro" id="IPR008145">
    <property type="entry name" value="GK/Ca_channel_bsu"/>
</dbReference>
<name>A0ABY5VLK7_9FIRM</name>
<keyword evidence="2" id="KW-0418">Kinase</keyword>
<sequence length="198" mass="23361">MGKIFYIMGKSASGKDSIYEYLLAREDLGLKRIILYTTRPIRDGEEPGREYYFADDRQYQQLKREGRIIESRSYYTVHGIWTYFTADDGQVDLSKHHYLGIGTLESYEKIKHYYGTENICPIYVEVEDGERLQRALIRERKQKEPKYAEMCRRFVADCEDFSEEKILAAGIGSRFINDDRQTCLAEIEKYVKDMLYCS</sequence>
<evidence type="ECO:0000313" key="2">
    <source>
        <dbReference type="EMBL" id="UWP61076.1"/>
    </source>
</evidence>
<reference evidence="2" key="1">
    <citation type="journal article" date="2022" name="Cell">
        <title>Design, construction, and in vivo augmentation of a complex gut microbiome.</title>
        <authorList>
            <person name="Cheng A.G."/>
            <person name="Ho P.Y."/>
            <person name="Aranda-Diaz A."/>
            <person name="Jain S."/>
            <person name="Yu F.B."/>
            <person name="Meng X."/>
            <person name="Wang M."/>
            <person name="Iakiviak M."/>
            <person name="Nagashima K."/>
            <person name="Zhao A."/>
            <person name="Murugkar P."/>
            <person name="Patil A."/>
            <person name="Atabakhsh K."/>
            <person name="Weakley A."/>
            <person name="Yan J."/>
            <person name="Brumbaugh A.R."/>
            <person name="Higginbottom S."/>
            <person name="Dimas A."/>
            <person name="Shiver A.L."/>
            <person name="Deutschbauer A."/>
            <person name="Neff N."/>
            <person name="Sonnenburg J.L."/>
            <person name="Huang K.C."/>
            <person name="Fischbach M.A."/>
        </authorList>
    </citation>
    <scope>NUCLEOTIDE SEQUENCE</scope>
    <source>
        <strain evidence="2">DSM 19829</strain>
    </source>
</reference>
<keyword evidence="3" id="KW-1185">Reference proteome</keyword>
<dbReference type="Gene3D" id="3.40.50.300">
    <property type="entry name" value="P-loop containing nucleotide triphosphate hydrolases"/>
    <property type="match status" value="1"/>
</dbReference>